<dbReference type="AlphaFoldDB" id="A0A367IJH9"/>
<gene>
    <name evidence="1" type="primary">GPA2_1</name>
    <name evidence="1" type="ORF">CU097_000792</name>
</gene>
<feature type="non-terminal residue" evidence="1">
    <location>
        <position position="54"/>
    </location>
</feature>
<dbReference type="Proteomes" id="UP000252139">
    <property type="component" value="Unassembled WGS sequence"/>
</dbReference>
<name>A0A367IJH9_RHIAZ</name>
<feature type="non-terminal residue" evidence="1">
    <location>
        <position position="1"/>
    </location>
</feature>
<evidence type="ECO:0000313" key="2">
    <source>
        <dbReference type="Proteomes" id="UP000252139"/>
    </source>
</evidence>
<dbReference type="EMBL" id="PJQL01005627">
    <property type="protein sequence ID" value="RCH77825.1"/>
    <property type="molecule type" value="Genomic_DNA"/>
</dbReference>
<sequence length="54" mass="6261">KKIKKIPLQKYFPDYGGGPDQEKAARYILWRISQTNRAKLQIFPHLTQATSTTN</sequence>
<dbReference type="Gene3D" id="3.40.50.300">
    <property type="entry name" value="P-loop containing nucleotide triphosphate hydrolases"/>
    <property type="match status" value="1"/>
</dbReference>
<accession>A0A367IJH9</accession>
<reference evidence="1 2" key="1">
    <citation type="journal article" date="2018" name="G3 (Bethesda)">
        <title>Phylogenetic and Phylogenomic Definition of Rhizopus Species.</title>
        <authorList>
            <person name="Gryganskyi A.P."/>
            <person name="Golan J."/>
            <person name="Dolatabadi S."/>
            <person name="Mondo S."/>
            <person name="Robb S."/>
            <person name="Idnurm A."/>
            <person name="Muszewska A."/>
            <person name="Steczkiewicz K."/>
            <person name="Masonjones S."/>
            <person name="Liao H.L."/>
            <person name="Gajdeczka M.T."/>
            <person name="Anike F."/>
            <person name="Vuek A."/>
            <person name="Anishchenko I.M."/>
            <person name="Voigt K."/>
            <person name="de Hoog G.S."/>
            <person name="Smith M.E."/>
            <person name="Heitman J."/>
            <person name="Vilgalys R."/>
            <person name="Stajich J.E."/>
        </authorList>
    </citation>
    <scope>NUCLEOTIDE SEQUENCE [LARGE SCALE GENOMIC DNA]</scope>
    <source>
        <strain evidence="1 2">CBS 357.93</strain>
    </source>
</reference>
<evidence type="ECO:0000313" key="1">
    <source>
        <dbReference type="EMBL" id="RCH77825.1"/>
    </source>
</evidence>
<proteinExistence type="predicted"/>
<comment type="caution">
    <text evidence="1">The sequence shown here is derived from an EMBL/GenBank/DDBJ whole genome shotgun (WGS) entry which is preliminary data.</text>
</comment>
<dbReference type="STRING" id="86630.A0A367IJH9"/>
<protein>
    <submittedName>
        <fullName evidence="1">Guanine nucleotide-binding protein alpha-2 subunit</fullName>
    </submittedName>
</protein>
<organism evidence="1 2">
    <name type="scientific">Rhizopus azygosporus</name>
    <name type="common">Rhizopus microsporus var. azygosporus</name>
    <dbReference type="NCBI Taxonomy" id="86630"/>
    <lineage>
        <taxon>Eukaryota</taxon>
        <taxon>Fungi</taxon>
        <taxon>Fungi incertae sedis</taxon>
        <taxon>Mucoromycota</taxon>
        <taxon>Mucoromycotina</taxon>
        <taxon>Mucoromycetes</taxon>
        <taxon>Mucorales</taxon>
        <taxon>Mucorineae</taxon>
        <taxon>Rhizopodaceae</taxon>
        <taxon>Rhizopus</taxon>
    </lineage>
</organism>
<dbReference type="InterPro" id="IPR027417">
    <property type="entry name" value="P-loop_NTPase"/>
</dbReference>
<dbReference type="OrthoDB" id="5817230at2759"/>
<keyword evidence="2" id="KW-1185">Reference proteome</keyword>